<dbReference type="EMBL" id="JALNTZ010000008">
    <property type="protein sequence ID" value="KAJ3642391.1"/>
    <property type="molecule type" value="Genomic_DNA"/>
</dbReference>
<gene>
    <name evidence="4" type="ORF">Zmor_025183</name>
</gene>
<feature type="domain" description="Coiled-coil" evidence="3">
    <location>
        <begin position="132"/>
        <end position="294"/>
    </location>
</feature>
<keyword evidence="5" id="KW-1185">Reference proteome</keyword>
<feature type="region of interest" description="Disordered" evidence="2">
    <location>
        <begin position="1"/>
        <end position="27"/>
    </location>
</feature>
<dbReference type="PANTHER" id="PTHR23247:SF2">
    <property type="entry name" value="COILED-COIL DOMAIN-CONTAINING PROTEIN 34"/>
    <property type="match status" value="1"/>
</dbReference>
<dbReference type="AlphaFoldDB" id="A0AA38HRR9"/>
<dbReference type="InterPro" id="IPR045323">
    <property type="entry name" value="CCDC34"/>
</dbReference>
<evidence type="ECO:0000313" key="5">
    <source>
        <dbReference type="Proteomes" id="UP001168821"/>
    </source>
</evidence>
<comment type="caution">
    <text evidence="4">The sequence shown here is derived from an EMBL/GenBank/DDBJ whole genome shotgun (WGS) entry which is preliminary data.</text>
</comment>
<name>A0AA38HRR9_9CUCU</name>
<accession>A0AA38HRR9</accession>
<dbReference type="Proteomes" id="UP001168821">
    <property type="component" value="Unassembled WGS sequence"/>
</dbReference>
<dbReference type="PANTHER" id="PTHR23247">
    <property type="entry name" value="NY-REN-41 ANTIGEN L15 -RELATED"/>
    <property type="match status" value="1"/>
</dbReference>
<keyword evidence="1" id="KW-0175">Coiled coil</keyword>
<evidence type="ECO:0000313" key="4">
    <source>
        <dbReference type="EMBL" id="KAJ3642391.1"/>
    </source>
</evidence>
<evidence type="ECO:0000259" key="3">
    <source>
        <dbReference type="Pfam" id="PF13904"/>
    </source>
</evidence>
<organism evidence="4 5">
    <name type="scientific">Zophobas morio</name>
    <dbReference type="NCBI Taxonomy" id="2755281"/>
    <lineage>
        <taxon>Eukaryota</taxon>
        <taxon>Metazoa</taxon>
        <taxon>Ecdysozoa</taxon>
        <taxon>Arthropoda</taxon>
        <taxon>Hexapoda</taxon>
        <taxon>Insecta</taxon>
        <taxon>Pterygota</taxon>
        <taxon>Neoptera</taxon>
        <taxon>Endopterygota</taxon>
        <taxon>Coleoptera</taxon>
        <taxon>Polyphaga</taxon>
        <taxon>Cucujiformia</taxon>
        <taxon>Tenebrionidae</taxon>
        <taxon>Zophobas</taxon>
    </lineage>
</organism>
<dbReference type="Pfam" id="PF13904">
    <property type="entry name" value="CCDC34"/>
    <property type="match status" value="1"/>
</dbReference>
<sequence>MLAIGLSSKSTDKVKTKPPLTDFPERTNGHKITRKFVNSAIYIEKPLSTTVSSESCSIRPKPSNDHVLETKIKRCSCSVEQRNCPCHSNTNIVSAPKEERGLSMSSSALKSVENKPKIAQYSSSGIFEDPKKQVFKKWIAKKEDEKRRKEIEAKMQVEAKMKEREAMLELERNNFKKWLMNKKKIELEAKKKKEKEMEKRQLKELEKEKKQLENQLKFQLWLKKKEEAQLERKIKEQMDLINKMELKERQMRENEKAFQEWLKNSKHRQKPVPMNKGIETLYSSSVTYVNPNPWKSVA</sequence>
<reference evidence="4" key="1">
    <citation type="journal article" date="2023" name="G3 (Bethesda)">
        <title>Whole genome assemblies of Zophobas morio and Tenebrio molitor.</title>
        <authorList>
            <person name="Kaur S."/>
            <person name="Stinson S.A."/>
            <person name="diCenzo G.C."/>
        </authorList>
    </citation>
    <scope>NUCLEOTIDE SEQUENCE</scope>
    <source>
        <strain evidence="4">QUZm001</strain>
    </source>
</reference>
<dbReference type="InterPro" id="IPR025259">
    <property type="entry name" value="CCDC34/181"/>
</dbReference>
<proteinExistence type="predicted"/>
<protein>
    <recommendedName>
        <fullName evidence="3">Coiled-coil domain-containing protein</fullName>
    </recommendedName>
</protein>
<evidence type="ECO:0000256" key="2">
    <source>
        <dbReference type="SAM" id="MobiDB-lite"/>
    </source>
</evidence>
<evidence type="ECO:0000256" key="1">
    <source>
        <dbReference type="SAM" id="Coils"/>
    </source>
</evidence>
<feature type="coiled-coil region" evidence="1">
    <location>
        <begin position="180"/>
        <end position="254"/>
    </location>
</feature>